<keyword evidence="2" id="KW-0812">Transmembrane</keyword>
<dbReference type="InterPro" id="IPR023365">
    <property type="entry name" value="Sortase_dom-sf"/>
</dbReference>
<dbReference type="Proteomes" id="UP000759273">
    <property type="component" value="Unassembled WGS sequence"/>
</dbReference>
<dbReference type="Gene3D" id="2.40.260.10">
    <property type="entry name" value="Sortase"/>
    <property type="match status" value="1"/>
</dbReference>
<comment type="caution">
    <text evidence="3">The sequence shown here is derived from an EMBL/GenBank/DDBJ whole genome shotgun (WGS) entry which is preliminary data.</text>
</comment>
<name>A0A943HJU4_9FIRM</name>
<sequence>MVNTQLKILRVFGPTGAEVSSVLRQIRDDGCPGLRLLERDGEFAICVQVSAPNRAMAEQYCDKWAARLRAKFGDDVFAEGETSLAQATLDALLDKRKLLVAVDETTGRLLGALLQPLAHSEAVFDFGTESYADPQKARRIAVPEQLLKRFPGDVVQAAAGRALAAMQVTGADYAAAYMPASVGQCPFVLVCDRRGAVACALPPDMNDTFIANQILDLLRRRLFGLQLTDSCITFRPGHDRPLLVVSEAAKSRGNTVRFSLRRRTPPTRDADHTADFEPMLDFDRPVAPPKFAAPAQEVEAAAPETDSAPQHRTLRRHEAAPTPPPAAPAVPDHEPTGVIQFESDDAPAPAMPDPLAVQTAGPENARHARIRRARPVTADPAPSVPLMPVELTDVSENPPETEPQAAPRSVLDDDIPDFSADLDPAAIAAAQAADDAAEAAGKSASVEDFTRAATQLFDASAIEEAAREKAKPRKKRKKNADSDADLPPKQPAPPSIKNRSLEIIEKSERRRRRTVTLILVVLLLAVLAGAGALWVFFRNDLGASPAAKSYGTALYDSTAESYLDKALDRRAGVVAYLGWPGFDGALVYSADTPTPETPESGAEPGSIVRFATPSALDAATPGNTVLECTGDDYKALADQDTLKQNGGFTLYTADRTYRFKALAVYYYDPAEQGEGVFDLYGSTDLSNYYDYLTFVAGIQARSLFDTGVEVGDESHFLTVTTQSGENGALLCITGRLVEDGEAEVLNTAAFTATEEPLLTAAQYQSKGQPMPTVSALMRTSVERYAQQSAATQAARKSSGTARDDTTDAADLAQRADELQNITDSLLASTDKMLKGLTDVAGSTNAVETDLNKGAEGTLPEQTVTVDQIKVTATPAPTDAPTPEPTEAPASDANSEPTPTEAPTQAPQPDNSTGTEGETINVTMNGTAQTMDLVRCLAMVAQNELGPNAPAEAYKAQCVATHCWILSQSGYPSVLGAEPGAAALAAAQEVAHVLVTYNGQVCFTPYFASASTGTASSAEVWGGERAWLQAVDSPYDQQVSSNWNTNGNSSGTARFSRETLENRIRDELGIDLAGVDPNSWFTIKSANQYGWVAKIQVGPDGNSETVSGRWFRENLLARQSVDGRSLRSQCFTVSYDADLDCFIFDVYGYGHGCGMSQWGAIGYARNGWSYQDILTHYFVGTTITTY</sequence>
<dbReference type="AlphaFoldDB" id="A0A943HJU4"/>
<dbReference type="NCBIfam" id="TIGR02669">
    <property type="entry name" value="SpoIID_LytB"/>
    <property type="match status" value="1"/>
</dbReference>
<protein>
    <submittedName>
        <fullName evidence="3">SpoIID/LytB domain-containing protein</fullName>
    </submittedName>
</protein>
<feature type="compositionally biased region" description="Low complexity" evidence="1">
    <location>
        <begin position="886"/>
        <end position="908"/>
    </location>
</feature>
<keyword evidence="2" id="KW-1133">Transmembrane helix</keyword>
<keyword evidence="2" id="KW-0472">Membrane</keyword>
<organism evidence="3 4">
    <name type="scientific">Subdoligranulum variabile</name>
    <dbReference type="NCBI Taxonomy" id="214851"/>
    <lineage>
        <taxon>Bacteria</taxon>
        <taxon>Bacillati</taxon>
        <taxon>Bacillota</taxon>
        <taxon>Clostridia</taxon>
        <taxon>Eubacteriales</taxon>
        <taxon>Oscillospiraceae</taxon>
        <taxon>Subdoligranulum</taxon>
    </lineage>
</organism>
<evidence type="ECO:0000313" key="3">
    <source>
        <dbReference type="EMBL" id="MBS5331475.1"/>
    </source>
</evidence>
<dbReference type="EMBL" id="JAGZGG010000004">
    <property type="protein sequence ID" value="MBS5331475.1"/>
    <property type="molecule type" value="Genomic_DNA"/>
</dbReference>
<feature type="transmembrane region" description="Helical" evidence="2">
    <location>
        <begin position="515"/>
        <end position="537"/>
    </location>
</feature>
<feature type="compositionally biased region" description="Basic and acidic residues" evidence="1">
    <location>
        <begin position="266"/>
        <end position="275"/>
    </location>
</feature>
<feature type="compositionally biased region" description="Low complexity" evidence="1">
    <location>
        <begin position="292"/>
        <end position="304"/>
    </location>
</feature>
<feature type="compositionally biased region" description="Polar residues" evidence="1">
    <location>
        <begin position="909"/>
        <end position="918"/>
    </location>
</feature>
<feature type="region of interest" description="Disordered" evidence="1">
    <location>
        <begin position="465"/>
        <end position="501"/>
    </location>
</feature>
<evidence type="ECO:0000256" key="1">
    <source>
        <dbReference type="SAM" id="MobiDB-lite"/>
    </source>
</evidence>
<dbReference type="Gene3D" id="3.90.950.20">
    <property type="entry name" value="CinA-like"/>
    <property type="match status" value="1"/>
</dbReference>
<dbReference type="InterPro" id="IPR036653">
    <property type="entry name" value="CinA-like_C"/>
</dbReference>
<dbReference type="InterPro" id="IPR013486">
    <property type="entry name" value="SpoIID/LytB"/>
</dbReference>
<proteinExistence type="predicted"/>
<dbReference type="SUPFAM" id="SSF142433">
    <property type="entry name" value="CinA-like"/>
    <property type="match status" value="1"/>
</dbReference>
<gene>
    <name evidence="3" type="ORF">KHY36_02970</name>
</gene>
<dbReference type="GO" id="GO:0030435">
    <property type="term" value="P:sporulation resulting in formation of a cellular spore"/>
    <property type="evidence" value="ECO:0007669"/>
    <property type="project" value="InterPro"/>
</dbReference>
<feature type="region of interest" description="Disordered" evidence="1">
    <location>
        <begin position="873"/>
        <end position="918"/>
    </location>
</feature>
<evidence type="ECO:0000313" key="4">
    <source>
        <dbReference type="Proteomes" id="UP000759273"/>
    </source>
</evidence>
<accession>A0A943HJU4</accession>
<feature type="region of interest" description="Disordered" evidence="1">
    <location>
        <begin position="254"/>
        <end position="367"/>
    </location>
</feature>
<dbReference type="SUPFAM" id="SSF63817">
    <property type="entry name" value="Sortase"/>
    <property type="match status" value="1"/>
</dbReference>
<reference evidence="3" key="1">
    <citation type="submission" date="2021-02" db="EMBL/GenBank/DDBJ databases">
        <title>Infant gut strain persistence is associated with maternal origin, phylogeny, and functional potential including surface adhesion and iron acquisition.</title>
        <authorList>
            <person name="Lou Y.C."/>
        </authorList>
    </citation>
    <scope>NUCLEOTIDE SEQUENCE</scope>
    <source>
        <strain evidence="3">L3_101_000M1_dasL3_101_000M1_concoct_87</strain>
    </source>
</reference>
<evidence type="ECO:0000256" key="2">
    <source>
        <dbReference type="SAM" id="Phobius"/>
    </source>
</evidence>